<sequence length="306" mass="35856">MKIKNVLIAGGGGELGNHLIQHLKEKKINFFVLDKKFKKKDKIKNVKFIKFDFLKQNRFQKIPIKIDVIIFLVGITGGPLSLDLRYLKKYIQINSETLMNFLKKVKKINVKKIIFTSTEHVYGDNDKNNYITKTELTPKNLYGISKLFSEKILYNYFKDHKIAVDIFRFPRVISNNKNNLIFKIKSCAVKNGIIHLINPNLKFNFIYINDLLSAFEKSMFQTSRKFRILDIFNNSKSISLIEIAKIFKQKLKKKLIIKMIKNAGNQNHNPINLKISNNFTKKTLKWNPIFNNSQIIKKIIENDEIK</sequence>
<evidence type="ECO:0000259" key="3">
    <source>
        <dbReference type="Pfam" id="PF01370"/>
    </source>
</evidence>
<dbReference type="EMBL" id="LANA01000001">
    <property type="protein sequence ID" value="NMN67104.1"/>
    <property type="molecule type" value="Genomic_DNA"/>
</dbReference>
<comment type="pathway">
    <text evidence="1">Bacterial outer membrane biogenesis; LPS O-antigen biosynthesis.</text>
</comment>
<proteinExistence type="inferred from homology"/>
<reference evidence="4 5" key="1">
    <citation type="submission" date="2019-07" db="EMBL/GenBank/DDBJ databases">
        <title>SAR11 Genome Evolution.</title>
        <authorList>
            <person name="Giovannoni S."/>
        </authorList>
    </citation>
    <scope>NUCLEOTIDE SEQUENCE [LARGE SCALE GENOMIC DNA]</scope>
    <source>
        <strain evidence="4 5">HTCC9565</strain>
    </source>
</reference>
<feature type="domain" description="NAD-dependent epimerase/dehydratase" evidence="3">
    <location>
        <begin position="6"/>
        <end position="217"/>
    </location>
</feature>
<accession>A0ABX1T0Y3</accession>
<keyword evidence="5" id="KW-1185">Reference proteome</keyword>
<protein>
    <submittedName>
        <fullName evidence="4">Nucleoside-diphosphate-sugar epimerase</fullName>
    </submittedName>
</protein>
<name>A0ABX1T0Y3_PELUQ</name>
<dbReference type="SUPFAM" id="SSF51735">
    <property type="entry name" value="NAD(P)-binding Rossmann-fold domains"/>
    <property type="match status" value="1"/>
</dbReference>
<dbReference type="CDD" id="cd08946">
    <property type="entry name" value="SDR_e"/>
    <property type="match status" value="1"/>
</dbReference>
<evidence type="ECO:0000256" key="2">
    <source>
        <dbReference type="ARBA" id="ARBA00007637"/>
    </source>
</evidence>
<dbReference type="Proteomes" id="UP001166004">
    <property type="component" value="Unassembled WGS sequence"/>
</dbReference>
<dbReference type="Pfam" id="PF01370">
    <property type="entry name" value="Epimerase"/>
    <property type="match status" value="1"/>
</dbReference>
<dbReference type="Gene3D" id="3.40.50.720">
    <property type="entry name" value="NAD(P)-binding Rossmann-like Domain"/>
    <property type="match status" value="1"/>
</dbReference>
<dbReference type="InterPro" id="IPR036291">
    <property type="entry name" value="NAD(P)-bd_dom_sf"/>
</dbReference>
<comment type="similarity">
    <text evidence="2">Belongs to the NAD(P)-dependent epimerase/dehydratase family.</text>
</comment>
<evidence type="ECO:0000313" key="4">
    <source>
        <dbReference type="EMBL" id="NMN67104.1"/>
    </source>
</evidence>
<comment type="caution">
    <text evidence="4">The sequence shown here is derived from an EMBL/GenBank/DDBJ whole genome shotgun (WGS) entry which is preliminary data.</text>
</comment>
<dbReference type="RefSeq" id="WP_169035619.1">
    <property type="nucleotide sequence ID" value="NZ_LANA01000001.1"/>
</dbReference>
<dbReference type="PANTHER" id="PTHR43000">
    <property type="entry name" value="DTDP-D-GLUCOSE 4,6-DEHYDRATASE-RELATED"/>
    <property type="match status" value="1"/>
</dbReference>
<organism evidence="4 5">
    <name type="scientific">Pelagibacter ubique</name>
    <dbReference type="NCBI Taxonomy" id="198252"/>
    <lineage>
        <taxon>Bacteria</taxon>
        <taxon>Pseudomonadati</taxon>
        <taxon>Pseudomonadota</taxon>
        <taxon>Alphaproteobacteria</taxon>
        <taxon>Candidatus Pelagibacterales</taxon>
        <taxon>Candidatus Pelagibacteraceae</taxon>
        <taxon>Candidatus Pelagibacter</taxon>
    </lineage>
</organism>
<dbReference type="InterPro" id="IPR001509">
    <property type="entry name" value="Epimerase_deHydtase"/>
</dbReference>
<evidence type="ECO:0000256" key="1">
    <source>
        <dbReference type="ARBA" id="ARBA00005125"/>
    </source>
</evidence>
<gene>
    <name evidence="4" type="ORF">VP91_00002370</name>
</gene>
<evidence type="ECO:0000313" key="5">
    <source>
        <dbReference type="Proteomes" id="UP001166004"/>
    </source>
</evidence>